<keyword evidence="3" id="KW-1185">Reference proteome</keyword>
<protein>
    <submittedName>
        <fullName evidence="2">Uncharacterized protein</fullName>
    </submittedName>
</protein>
<organism evidence="2 3">
    <name type="scientific">Vairimorpha necatrix</name>
    <dbReference type="NCBI Taxonomy" id="6039"/>
    <lineage>
        <taxon>Eukaryota</taxon>
        <taxon>Fungi</taxon>
        <taxon>Fungi incertae sedis</taxon>
        <taxon>Microsporidia</taxon>
        <taxon>Nosematidae</taxon>
        <taxon>Vairimorpha</taxon>
    </lineage>
</organism>
<evidence type="ECO:0000313" key="2">
    <source>
        <dbReference type="EMBL" id="WUR05144.1"/>
    </source>
</evidence>
<name>A0AAX4JGR5_9MICR</name>
<dbReference type="RefSeq" id="XP_065331289.1">
    <property type="nucleotide sequence ID" value="XM_065475217.1"/>
</dbReference>
<keyword evidence="1" id="KW-0175">Coiled coil</keyword>
<proteinExistence type="predicted"/>
<dbReference type="AlphaFoldDB" id="A0AAX4JGR5"/>
<dbReference type="GeneID" id="90542991"/>
<dbReference type="KEGG" id="vnx:VNE69_12129"/>
<dbReference type="EMBL" id="CP142737">
    <property type="protein sequence ID" value="WUR05144.1"/>
    <property type="molecule type" value="Genomic_DNA"/>
</dbReference>
<reference evidence="2" key="1">
    <citation type="journal article" date="2024" name="BMC Genomics">
        <title>Functional annotation of a divergent genome using sequence and structure-based similarity.</title>
        <authorList>
            <person name="Svedberg D."/>
            <person name="Winiger R.R."/>
            <person name="Berg A."/>
            <person name="Sharma H."/>
            <person name="Tellgren-Roth C."/>
            <person name="Debrunner-Vossbrinck B.A."/>
            <person name="Vossbrinck C.R."/>
            <person name="Barandun J."/>
        </authorList>
    </citation>
    <scope>NUCLEOTIDE SEQUENCE</scope>
    <source>
        <strain evidence="2">Illinois isolate</strain>
    </source>
</reference>
<feature type="coiled-coil region" evidence="1">
    <location>
        <begin position="88"/>
        <end position="135"/>
    </location>
</feature>
<sequence length="188" mass="22657">MNDKGEIEFFEFVPVHFVNELESDINKLLTNNKLLLDASKKNMFIFKNFVLRNIIHFPSSFTYERKKTDLVVDSNININKYYTNLSIRDKLINKIQNISKEIHNIKNRNNNIKKILEYEEDMKEATSNIESIKRQYNKIVEYVSSLPFIEVDEDNFNYLLEYREIRSEILRKEWESITEKYDINLLNK</sequence>
<dbReference type="Proteomes" id="UP001334084">
    <property type="component" value="Chromosome 12"/>
</dbReference>
<gene>
    <name evidence="2" type="ORF">VNE69_12129</name>
</gene>
<evidence type="ECO:0000313" key="3">
    <source>
        <dbReference type="Proteomes" id="UP001334084"/>
    </source>
</evidence>
<evidence type="ECO:0000256" key="1">
    <source>
        <dbReference type="SAM" id="Coils"/>
    </source>
</evidence>
<accession>A0AAX4JGR5</accession>